<feature type="transmembrane region" description="Helical" evidence="5">
    <location>
        <begin position="130"/>
        <end position="148"/>
    </location>
</feature>
<dbReference type="EMBL" id="VSSS01000045">
    <property type="protein sequence ID" value="TYL91401.1"/>
    <property type="molecule type" value="Genomic_DNA"/>
</dbReference>
<evidence type="ECO:0000256" key="1">
    <source>
        <dbReference type="ARBA" id="ARBA00023015"/>
    </source>
</evidence>
<dbReference type="RefSeq" id="WP_148775451.1">
    <property type="nucleotide sequence ID" value="NZ_VSSS01000045.1"/>
</dbReference>
<dbReference type="GO" id="GO:0043565">
    <property type="term" value="F:sequence-specific DNA binding"/>
    <property type="evidence" value="ECO:0007669"/>
    <property type="project" value="InterPro"/>
</dbReference>
<keyword evidence="1" id="KW-0805">Transcription regulation</keyword>
<sequence>MDTAGLMSIDLGLRGAVVALCLLIAALALRDRRDSTAALLGAALAIGAAASMICSTPTFPRPFAWWGLLLLALSSANCVVFWLWARAAFDDDFVPRPWHGVLWAAVAVAQWLDASGVTRSAALELAIERTLSFTSLGLTLLAVAQALVTWPADLMQGRRGLRLVVLIGASAQIVLNSYLSFLQQPSTPTFSLASVANAFALFVLVGLSAWNLLEAGTRGGSILLPATNVRFGAPAKASDDQSKPATIEPALLRRLEQLMTVERIYRRERLTIGLLSAELGVPDYRLRQLINEGLGYRNFNAFLNHYRIGEAKAALVDPEQVEVPVLTIAMDTGFQSIGPFNRAFKAATNLTPTEFRRLAMAGNAAPVKRSIEDRPVELRNRPAGLQESARSNRKHSTD</sequence>
<keyword evidence="8" id="KW-1185">Reference proteome</keyword>
<name>A0A5D3KJQ5_9BRAD</name>
<keyword evidence="3" id="KW-0804">Transcription</keyword>
<dbReference type="InterPro" id="IPR009057">
    <property type="entry name" value="Homeodomain-like_sf"/>
</dbReference>
<feature type="transmembrane region" description="Helical" evidence="5">
    <location>
        <begin position="65"/>
        <end position="85"/>
    </location>
</feature>
<dbReference type="PROSITE" id="PS01124">
    <property type="entry name" value="HTH_ARAC_FAMILY_2"/>
    <property type="match status" value="1"/>
</dbReference>
<dbReference type="Pfam" id="PF12833">
    <property type="entry name" value="HTH_18"/>
    <property type="match status" value="1"/>
</dbReference>
<feature type="transmembrane region" description="Helical" evidence="5">
    <location>
        <begin position="191"/>
        <end position="213"/>
    </location>
</feature>
<dbReference type="PROSITE" id="PS00041">
    <property type="entry name" value="HTH_ARAC_FAMILY_1"/>
    <property type="match status" value="1"/>
</dbReference>
<dbReference type="InterPro" id="IPR018060">
    <property type="entry name" value="HTH_AraC"/>
</dbReference>
<evidence type="ECO:0000313" key="7">
    <source>
        <dbReference type="EMBL" id="TYL91401.1"/>
    </source>
</evidence>
<dbReference type="OrthoDB" id="5492415at2"/>
<dbReference type="SUPFAM" id="SSF46689">
    <property type="entry name" value="Homeodomain-like"/>
    <property type="match status" value="1"/>
</dbReference>
<keyword evidence="5" id="KW-0472">Membrane</keyword>
<reference evidence="7 8" key="1">
    <citation type="submission" date="2019-08" db="EMBL/GenBank/DDBJ databases">
        <title>Bradyrhizobium hipponensis sp. nov., a rhizobium isolated from a Lupinus angustifolius root nodule in Tunisia.</title>
        <authorList>
            <person name="Off K."/>
            <person name="Rejili M."/>
            <person name="Mars M."/>
            <person name="Brachmann A."/>
            <person name="Marin M."/>
        </authorList>
    </citation>
    <scope>NUCLEOTIDE SEQUENCE [LARGE SCALE GENOMIC DNA]</scope>
    <source>
        <strain evidence="7 8">CTAW71</strain>
    </source>
</reference>
<dbReference type="Proteomes" id="UP000324758">
    <property type="component" value="Unassembled WGS sequence"/>
</dbReference>
<proteinExistence type="predicted"/>
<evidence type="ECO:0000259" key="6">
    <source>
        <dbReference type="PROSITE" id="PS01124"/>
    </source>
</evidence>
<dbReference type="PANTHER" id="PTHR43280">
    <property type="entry name" value="ARAC-FAMILY TRANSCRIPTIONAL REGULATOR"/>
    <property type="match status" value="1"/>
</dbReference>
<organism evidence="7 8">
    <name type="scientific">Bradyrhizobium rifense</name>
    <dbReference type="NCBI Taxonomy" id="515499"/>
    <lineage>
        <taxon>Bacteria</taxon>
        <taxon>Pseudomonadati</taxon>
        <taxon>Pseudomonadota</taxon>
        <taxon>Alphaproteobacteria</taxon>
        <taxon>Hyphomicrobiales</taxon>
        <taxon>Nitrobacteraceae</taxon>
        <taxon>Bradyrhizobium</taxon>
    </lineage>
</organism>
<feature type="compositionally biased region" description="Basic and acidic residues" evidence="4">
    <location>
        <begin position="370"/>
        <end position="380"/>
    </location>
</feature>
<protein>
    <submittedName>
        <fullName evidence="7">Helix-turn-helix transcriptional regulator</fullName>
    </submittedName>
</protein>
<dbReference type="InterPro" id="IPR018062">
    <property type="entry name" value="HTH_AraC-typ_CS"/>
</dbReference>
<evidence type="ECO:0000256" key="5">
    <source>
        <dbReference type="SAM" id="Phobius"/>
    </source>
</evidence>
<keyword evidence="5" id="KW-1133">Transmembrane helix</keyword>
<keyword evidence="2" id="KW-0238">DNA-binding</keyword>
<dbReference type="Gene3D" id="1.10.10.60">
    <property type="entry name" value="Homeodomain-like"/>
    <property type="match status" value="1"/>
</dbReference>
<dbReference type="PANTHER" id="PTHR43280:SF29">
    <property type="entry name" value="ARAC-FAMILY TRANSCRIPTIONAL REGULATOR"/>
    <property type="match status" value="1"/>
</dbReference>
<evidence type="ECO:0000313" key="8">
    <source>
        <dbReference type="Proteomes" id="UP000324758"/>
    </source>
</evidence>
<keyword evidence="5" id="KW-0812">Transmembrane</keyword>
<evidence type="ECO:0000256" key="4">
    <source>
        <dbReference type="SAM" id="MobiDB-lite"/>
    </source>
</evidence>
<dbReference type="GO" id="GO:0003700">
    <property type="term" value="F:DNA-binding transcription factor activity"/>
    <property type="evidence" value="ECO:0007669"/>
    <property type="project" value="InterPro"/>
</dbReference>
<dbReference type="AlphaFoldDB" id="A0A5D3KJQ5"/>
<feature type="domain" description="HTH araC/xylS-type" evidence="6">
    <location>
        <begin position="255"/>
        <end position="358"/>
    </location>
</feature>
<evidence type="ECO:0000256" key="3">
    <source>
        <dbReference type="ARBA" id="ARBA00023163"/>
    </source>
</evidence>
<feature type="transmembrane region" description="Helical" evidence="5">
    <location>
        <begin position="12"/>
        <end position="29"/>
    </location>
</feature>
<feature type="region of interest" description="Disordered" evidence="4">
    <location>
        <begin position="370"/>
        <end position="398"/>
    </location>
</feature>
<evidence type="ECO:0000256" key="2">
    <source>
        <dbReference type="ARBA" id="ARBA00023125"/>
    </source>
</evidence>
<accession>A0A5D3KJQ5</accession>
<comment type="caution">
    <text evidence="7">The sequence shown here is derived from an EMBL/GenBank/DDBJ whole genome shotgun (WGS) entry which is preliminary data.</text>
</comment>
<gene>
    <name evidence="7" type="ORF">FXB40_28560</name>
</gene>
<feature type="transmembrane region" description="Helical" evidence="5">
    <location>
        <begin position="160"/>
        <end position="179"/>
    </location>
</feature>
<dbReference type="SMART" id="SM00342">
    <property type="entry name" value="HTH_ARAC"/>
    <property type="match status" value="1"/>
</dbReference>
<feature type="transmembrane region" description="Helical" evidence="5">
    <location>
        <begin position="36"/>
        <end position="59"/>
    </location>
</feature>